<evidence type="ECO:0000256" key="8">
    <source>
        <dbReference type="ARBA" id="ARBA00049299"/>
    </source>
</evidence>
<proteinExistence type="inferred from homology"/>
<evidence type="ECO:0000259" key="11">
    <source>
        <dbReference type="PROSITE" id="PS50011"/>
    </source>
</evidence>
<dbReference type="InterPro" id="IPR011990">
    <property type="entry name" value="TPR-like_helical_dom_sf"/>
</dbReference>
<evidence type="ECO:0000256" key="10">
    <source>
        <dbReference type="PROSITE-ProRule" id="PRU10141"/>
    </source>
</evidence>
<dbReference type="PROSITE" id="PS00108">
    <property type="entry name" value="PROTEIN_KINASE_ST"/>
    <property type="match status" value="1"/>
</dbReference>
<dbReference type="KEGG" id="uam:UABAM_03134"/>
<keyword evidence="13" id="KW-1185">Reference proteome</keyword>
<dbReference type="InterPro" id="IPR011009">
    <property type="entry name" value="Kinase-like_dom_sf"/>
</dbReference>
<dbReference type="SUPFAM" id="SSF48452">
    <property type="entry name" value="TPR-like"/>
    <property type="match status" value="1"/>
</dbReference>
<reference evidence="12 13" key="1">
    <citation type="submission" date="2019-08" db="EMBL/GenBank/DDBJ databases">
        <title>Complete genome sequence of Candidatus Uab amorphum.</title>
        <authorList>
            <person name="Shiratori T."/>
            <person name="Suzuki S."/>
            <person name="Kakizawa Y."/>
            <person name="Ishida K."/>
        </authorList>
    </citation>
    <scope>NUCLEOTIDE SEQUENCE [LARGE SCALE GENOMIC DNA]</scope>
    <source>
        <strain evidence="12 13">SRT547</strain>
    </source>
</reference>
<evidence type="ECO:0000256" key="5">
    <source>
        <dbReference type="ARBA" id="ARBA00038035"/>
    </source>
</evidence>
<keyword evidence="2 10" id="KW-0547">Nucleotide-binding</keyword>
<evidence type="ECO:0000256" key="3">
    <source>
        <dbReference type="ARBA" id="ARBA00022777"/>
    </source>
</evidence>
<evidence type="ECO:0000256" key="1">
    <source>
        <dbReference type="ARBA" id="ARBA00022679"/>
    </source>
</evidence>
<dbReference type="PANTHER" id="PTHR48013:SF9">
    <property type="entry name" value="DUAL SPECIFICITY MITOGEN-ACTIVATED PROTEIN KINASE KINASE 5"/>
    <property type="match status" value="1"/>
</dbReference>
<dbReference type="SMART" id="SM00028">
    <property type="entry name" value="TPR"/>
    <property type="match status" value="4"/>
</dbReference>
<evidence type="ECO:0000256" key="7">
    <source>
        <dbReference type="ARBA" id="ARBA00049014"/>
    </source>
</evidence>
<protein>
    <recommendedName>
        <fullName evidence="6">mitogen-activated protein kinase kinase</fullName>
        <ecNumber evidence="6">2.7.12.2</ecNumber>
    </recommendedName>
</protein>
<comment type="catalytic activity">
    <reaction evidence="8">
        <text>L-threonyl-[protein] + ATP = O-phospho-L-threonyl-[protein] + ADP + H(+)</text>
        <dbReference type="Rhea" id="RHEA:46608"/>
        <dbReference type="Rhea" id="RHEA-COMP:11060"/>
        <dbReference type="Rhea" id="RHEA-COMP:11605"/>
        <dbReference type="ChEBI" id="CHEBI:15378"/>
        <dbReference type="ChEBI" id="CHEBI:30013"/>
        <dbReference type="ChEBI" id="CHEBI:30616"/>
        <dbReference type="ChEBI" id="CHEBI:61977"/>
        <dbReference type="ChEBI" id="CHEBI:456216"/>
        <dbReference type="EC" id="2.7.12.2"/>
    </reaction>
</comment>
<comment type="catalytic activity">
    <reaction evidence="7">
        <text>L-seryl-[protein] + ATP = O-phospho-L-seryl-[protein] + ADP + H(+)</text>
        <dbReference type="Rhea" id="RHEA:17989"/>
        <dbReference type="Rhea" id="RHEA-COMP:9863"/>
        <dbReference type="Rhea" id="RHEA-COMP:11604"/>
        <dbReference type="ChEBI" id="CHEBI:15378"/>
        <dbReference type="ChEBI" id="CHEBI:29999"/>
        <dbReference type="ChEBI" id="CHEBI:30616"/>
        <dbReference type="ChEBI" id="CHEBI:83421"/>
        <dbReference type="ChEBI" id="CHEBI:456216"/>
        <dbReference type="EC" id="2.7.12.2"/>
    </reaction>
</comment>
<dbReference type="Pfam" id="PF00069">
    <property type="entry name" value="Pkinase"/>
    <property type="match status" value="1"/>
</dbReference>
<evidence type="ECO:0000313" key="13">
    <source>
        <dbReference type="Proteomes" id="UP000326354"/>
    </source>
</evidence>
<dbReference type="RefSeq" id="WP_151968906.1">
    <property type="nucleotide sequence ID" value="NZ_AP019860.1"/>
</dbReference>
<name>A0A5S9IMS1_UABAM</name>
<dbReference type="PROSITE" id="PS00107">
    <property type="entry name" value="PROTEIN_KINASE_ATP"/>
    <property type="match status" value="1"/>
</dbReference>
<evidence type="ECO:0000256" key="4">
    <source>
        <dbReference type="ARBA" id="ARBA00022840"/>
    </source>
</evidence>
<keyword evidence="1" id="KW-0808">Transferase</keyword>
<sequence>MSISQNHVFDNYQILDEIGRGGMGVVYKCKEMSSQRIFAVKFLLQNNKAISQKRFLREAKILGNLHHPNIISVYNAGVYEGHLYIVMELLRGQTLDDFVWENWSIRERVMIIEKIAVALNYAHEKDVIHRDLKPSNIFIEENGNPKILDFGLAKSTKLTKEQLTQTHEVMGSPHYMSPEQVRGRAVDQRTDIYSLGCILFEVLSGEKMTQGSTVVEIFYNLRMGKRRSLKKLVPNVPKALDCICAQATRERRFRYWKMKEFLEDLRRYLQGRRVWDRSKTYAVAICFILFTMLFTFKMLQTTGKTQQTTIDKIVKPSSDIHIHIKAIKKEISRGDYITAFYSYQEALRLFPQHQKKMFPLQLLTLLGSKQYGQIVSKHSNVAHNNQPVVLLAIAESCLHYHFYKRAKRVLENSTVFSKEEYRSGISQQDALLFLRAKIFYQERIANININVQLQKQFSQLLQTIAPQNREKLANVYPEYYHYLGEVSLQEKNFEEAFLYMHKSYHLSFDPLTRIRMLECVPKIKRSRGTLHIQNLDLYTYLCELLMKLIEEEPMVARHHYWLGRIHWLKGKTSLACKSLQRSVELGFQDSRVLNLLLQISAKHIVRNQNILELFIKRFSIYERIASPDMINFYVAKQRQISYVADYRLHQERLRNYQKNKKQIYKIFEKSHPEAAKTILYLLPAAPEVLKPLQRDFPKLFDKSIKQFYYNKKMQLYCYYLLYLYNHRDIEMESTISKNASHIFYGILCDEQQSVLLRYLAINILLRVCNFETIQKWGEKISGSGQFIYHLALFKERLYQFEKAEFQTLWQWAEHNAPSGDRPILQALIYDILLKRGSDLLINRPAKTYLNMIYVYSRTQDDKLYMQSRQYLLNQIQQPFEGYHSTIYYYLLQRCNLWLEKNNDILKIGLKKKLFQKLALQFLLKNVDERKSRDYSSLRKQIYNIMLDASDIDTAIIAGKVWCCLLKGEKDYHRQINIFLNESRISYFARAMIYFYSLNDTSVSAYFQKYLVKKSSDELHNTLRLVDGINVVDQNLLQGLILKFQQHVFSMADFYRLLDDPKQAGLHRQLLSNYLTSPVGEQIIDFPIRIFCENPKPRTMFLVKKLRKKLPKLEQREKQARLQKRKQIRLLLNAHLAKQREKPGERQLALWMSKAIYLRDNAIAREYKKWQKLNTQRKKDFAQGFYMRLKTVFIQHQRREYIKQFLKFGRLVHSFPLNKSYFEDDSYHKYLVFFRQQIKDKDFRQNALLELNRAYDFDRTSCRYLLERAIIYCFLGKKTQALHLLNTALEIDPHDIFCRLKKIEMEVSQRNIHHQLVHHLDELFEKTTQRFLLLRIAKIYEQMNNVKSDEVFIKKARFIYEKLYMQDAYDVEILKKLVATYPKDHSLYKVWTNALQIVVGEIQSHQLPINVK</sequence>
<feature type="domain" description="Protein kinase" evidence="11">
    <location>
        <begin position="12"/>
        <end position="290"/>
    </location>
</feature>
<dbReference type="GO" id="GO:0004674">
    <property type="term" value="F:protein serine/threonine kinase activity"/>
    <property type="evidence" value="ECO:0007669"/>
    <property type="project" value="UniProtKB-KW"/>
</dbReference>
<evidence type="ECO:0000256" key="9">
    <source>
        <dbReference type="ARBA" id="ARBA00051693"/>
    </source>
</evidence>
<evidence type="ECO:0000256" key="6">
    <source>
        <dbReference type="ARBA" id="ARBA00038999"/>
    </source>
</evidence>
<keyword evidence="3 12" id="KW-0418">Kinase</keyword>
<dbReference type="GO" id="GO:0005524">
    <property type="term" value="F:ATP binding"/>
    <property type="evidence" value="ECO:0007669"/>
    <property type="project" value="UniProtKB-UniRule"/>
</dbReference>
<dbReference type="InterPro" id="IPR000719">
    <property type="entry name" value="Prot_kinase_dom"/>
</dbReference>
<comment type="catalytic activity">
    <reaction evidence="9">
        <text>L-tyrosyl-[protein] + ATP = O-phospho-L-tyrosyl-[protein] + ADP + H(+)</text>
        <dbReference type="Rhea" id="RHEA:10596"/>
        <dbReference type="Rhea" id="RHEA-COMP:10136"/>
        <dbReference type="Rhea" id="RHEA-COMP:20101"/>
        <dbReference type="ChEBI" id="CHEBI:15378"/>
        <dbReference type="ChEBI" id="CHEBI:30616"/>
        <dbReference type="ChEBI" id="CHEBI:46858"/>
        <dbReference type="ChEBI" id="CHEBI:61978"/>
        <dbReference type="ChEBI" id="CHEBI:456216"/>
        <dbReference type="EC" id="2.7.12.2"/>
    </reaction>
</comment>
<dbReference type="InterPro" id="IPR019734">
    <property type="entry name" value="TPR_rpt"/>
</dbReference>
<dbReference type="CDD" id="cd14014">
    <property type="entry name" value="STKc_PknB_like"/>
    <property type="match status" value="1"/>
</dbReference>
<keyword evidence="12" id="KW-0723">Serine/threonine-protein kinase</keyword>
<feature type="binding site" evidence="10">
    <location>
        <position position="41"/>
    </location>
    <ligand>
        <name>ATP</name>
        <dbReference type="ChEBI" id="CHEBI:30616"/>
    </ligand>
</feature>
<gene>
    <name evidence="12" type="ORF">UABAM_03134</name>
</gene>
<evidence type="ECO:0000313" key="12">
    <source>
        <dbReference type="EMBL" id="BBM84773.1"/>
    </source>
</evidence>
<dbReference type="SMART" id="SM00220">
    <property type="entry name" value="S_TKc"/>
    <property type="match status" value="1"/>
</dbReference>
<dbReference type="EMBL" id="AP019860">
    <property type="protein sequence ID" value="BBM84773.1"/>
    <property type="molecule type" value="Genomic_DNA"/>
</dbReference>
<dbReference type="InterPro" id="IPR008271">
    <property type="entry name" value="Ser/Thr_kinase_AS"/>
</dbReference>
<keyword evidence="4 10" id="KW-0067">ATP-binding</keyword>
<dbReference type="OrthoDB" id="9811837at2"/>
<dbReference type="PANTHER" id="PTHR48013">
    <property type="entry name" value="DUAL SPECIFICITY MITOGEN-ACTIVATED PROTEIN KINASE KINASE 5-RELATED"/>
    <property type="match status" value="1"/>
</dbReference>
<dbReference type="Gene3D" id="3.30.200.20">
    <property type="entry name" value="Phosphorylase Kinase, domain 1"/>
    <property type="match status" value="1"/>
</dbReference>
<dbReference type="PROSITE" id="PS50011">
    <property type="entry name" value="PROTEIN_KINASE_DOM"/>
    <property type="match status" value="1"/>
</dbReference>
<accession>A0A5S9IMS1</accession>
<dbReference type="InterPro" id="IPR017441">
    <property type="entry name" value="Protein_kinase_ATP_BS"/>
</dbReference>
<dbReference type="Gene3D" id="1.10.510.10">
    <property type="entry name" value="Transferase(Phosphotransferase) domain 1"/>
    <property type="match status" value="1"/>
</dbReference>
<dbReference type="Gene3D" id="1.25.40.10">
    <property type="entry name" value="Tetratricopeptide repeat domain"/>
    <property type="match status" value="2"/>
</dbReference>
<dbReference type="SUPFAM" id="SSF56112">
    <property type="entry name" value="Protein kinase-like (PK-like)"/>
    <property type="match status" value="1"/>
</dbReference>
<evidence type="ECO:0000256" key="2">
    <source>
        <dbReference type="ARBA" id="ARBA00022741"/>
    </source>
</evidence>
<comment type="similarity">
    <text evidence="5">Belongs to the protein kinase superfamily. STE Ser/Thr protein kinase family. MAP kinase kinase subfamily.</text>
</comment>
<dbReference type="EC" id="2.7.12.2" evidence="6"/>
<organism evidence="12 13">
    <name type="scientific">Uabimicrobium amorphum</name>
    <dbReference type="NCBI Taxonomy" id="2596890"/>
    <lineage>
        <taxon>Bacteria</taxon>
        <taxon>Pseudomonadati</taxon>
        <taxon>Planctomycetota</taxon>
        <taxon>Candidatus Uabimicrobiia</taxon>
        <taxon>Candidatus Uabimicrobiales</taxon>
        <taxon>Candidatus Uabimicrobiaceae</taxon>
        <taxon>Candidatus Uabimicrobium</taxon>
    </lineage>
</organism>
<dbReference type="Proteomes" id="UP000326354">
    <property type="component" value="Chromosome"/>
</dbReference>